<dbReference type="NCBIfam" id="NF010238">
    <property type="entry name" value="PRK13685.1"/>
    <property type="match status" value="1"/>
</dbReference>
<dbReference type="EMBL" id="CP053564">
    <property type="protein sequence ID" value="QJY48558.1"/>
    <property type="molecule type" value="Genomic_DNA"/>
</dbReference>
<sequence length="330" mass="34855">MFSAPWWLLLLVVVAVLAAGYVVLLRRRRRDVVRFTNLELLDRVAPHRPGWYRHLPAAALITALAVLTIALAGPQAEARVPRNRATVVLVIDVSLSMQATDVEPSRLAAAQSAAKDFADQLTPGVNLGLVAFAGTAAVLVSPTVERDPVKRAIEGLRLSESTATGEAIFAAMQSVETFSQAIAGTGEEGPPPARIVLMSDGKQTVPDSGNGPPEEEPRGSFTAARAAAEAGIPVSGISFGTRFGTIELEPGEKTSVAVDDASMRTIAELSGGQFFTAASEEELRQVYDELGEQIGYEVRRVDTSRPWLAGGVLLLVVGVGAGLALGRRLP</sequence>
<protein>
    <submittedName>
        <fullName evidence="7">VWA domain-containing protein</fullName>
    </submittedName>
</protein>
<dbReference type="Pfam" id="PF07584">
    <property type="entry name" value="BatA"/>
    <property type="match status" value="1"/>
</dbReference>
<evidence type="ECO:0000256" key="5">
    <source>
        <dbReference type="SAM" id="Phobius"/>
    </source>
</evidence>
<feature type="domain" description="VWFA" evidence="6">
    <location>
        <begin position="86"/>
        <end position="290"/>
    </location>
</feature>
<evidence type="ECO:0000259" key="6">
    <source>
        <dbReference type="PROSITE" id="PS50234"/>
    </source>
</evidence>
<dbReference type="PANTHER" id="PTHR22550">
    <property type="entry name" value="SPORE GERMINATION PROTEIN"/>
    <property type="match status" value="1"/>
</dbReference>
<dbReference type="PROSITE" id="PS50234">
    <property type="entry name" value="VWFA"/>
    <property type="match status" value="1"/>
</dbReference>
<evidence type="ECO:0000313" key="8">
    <source>
        <dbReference type="Proteomes" id="UP000505377"/>
    </source>
</evidence>
<dbReference type="Gene3D" id="3.40.50.410">
    <property type="entry name" value="von Willebrand factor, type A domain"/>
    <property type="match status" value="1"/>
</dbReference>
<dbReference type="PANTHER" id="PTHR22550:SF5">
    <property type="entry name" value="LEUCINE ZIPPER PROTEIN 4"/>
    <property type="match status" value="1"/>
</dbReference>
<evidence type="ECO:0000256" key="2">
    <source>
        <dbReference type="ARBA" id="ARBA00022692"/>
    </source>
</evidence>
<evidence type="ECO:0000256" key="4">
    <source>
        <dbReference type="ARBA" id="ARBA00023136"/>
    </source>
</evidence>
<evidence type="ECO:0000313" key="7">
    <source>
        <dbReference type="EMBL" id="QJY48558.1"/>
    </source>
</evidence>
<keyword evidence="3 5" id="KW-1133">Transmembrane helix</keyword>
<dbReference type="Proteomes" id="UP000505377">
    <property type="component" value="Chromosome"/>
</dbReference>
<gene>
    <name evidence="7" type="ORF">HOP40_24540</name>
</gene>
<dbReference type="InterPro" id="IPR024163">
    <property type="entry name" value="Aerotolerance_reg_N"/>
</dbReference>
<evidence type="ECO:0000256" key="1">
    <source>
        <dbReference type="ARBA" id="ARBA00022475"/>
    </source>
</evidence>
<organism evidence="7 8">
    <name type="scientific">Pseudonocardia broussonetiae</name>
    <dbReference type="NCBI Taxonomy" id="2736640"/>
    <lineage>
        <taxon>Bacteria</taxon>
        <taxon>Bacillati</taxon>
        <taxon>Actinomycetota</taxon>
        <taxon>Actinomycetes</taxon>
        <taxon>Pseudonocardiales</taxon>
        <taxon>Pseudonocardiaceae</taxon>
        <taxon>Pseudonocardia</taxon>
    </lineage>
</organism>
<dbReference type="InterPro" id="IPR050768">
    <property type="entry name" value="UPF0353/GerABKA_families"/>
</dbReference>
<feature type="transmembrane region" description="Helical" evidence="5">
    <location>
        <begin position="307"/>
        <end position="326"/>
    </location>
</feature>
<dbReference type="SUPFAM" id="SSF53300">
    <property type="entry name" value="vWA-like"/>
    <property type="match status" value="1"/>
</dbReference>
<dbReference type="AlphaFoldDB" id="A0A6M6JKM2"/>
<dbReference type="KEGG" id="pbro:HOP40_24540"/>
<dbReference type="InterPro" id="IPR002035">
    <property type="entry name" value="VWF_A"/>
</dbReference>
<keyword evidence="1" id="KW-1003">Cell membrane</keyword>
<feature type="transmembrane region" description="Helical" evidence="5">
    <location>
        <begin position="6"/>
        <end position="25"/>
    </location>
</feature>
<keyword evidence="4 5" id="KW-0472">Membrane</keyword>
<name>A0A6M6JKM2_9PSEU</name>
<dbReference type="InterPro" id="IPR036465">
    <property type="entry name" value="vWFA_dom_sf"/>
</dbReference>
<keyword evidence="8" id="KW-1185">Reference proteome</keyword>
<evidence type="ECO:0000256" key="3">
    <source>
        <dbReference type="ARBA" id="ARBA00022989"/>
    </source>
</evidence>
<reference evidence="7 8" key="1">
    <citation type="submission" date="2020-05" db="EMBL/GenBank/DDBJ databases">
        <authorList>
            <person name="Mo P."/>
        </authorList>
    </citation>
    <scope>NUCLEOTIDE SEQUENCE [LARGE SCALE GENOMIC DNA]</scope>
    <source>
        <strain evidence="7 8">Gen01</strain>
    </source>
</reference>
<dbReference type="SMART" id="SM00327">
    <property type="entry name" value="VWA"/>
    <property type="match status" value="1"/>
</dbReference>
<feature type="transmembrane region" description="Helical" evidence="5">
    <location>
        <begin position="55"/>
        <end position="73"/>
    </location>
</feature>
<accession>A0A6M6JKM2</accession>
<dbReference type="Pfam" id="PF13519">
    <property type="entry name" value="VWA_2"/>
    <property type="match status" value="1"/>
</dbReference>
<proteinExistence type="predicted"/>
<dbReference type="RefSeq" id="WP_172162391.1">
    <property type="nucleotide sequence ID" value="NZ_CP053564.1"/>
</dbReference>
<keyword evidence="2 5" id="KW-0812">Transmembrane</keyword>